<dbReference type="PANTHER" id="PTHR37946">
    <property type="entry name" value="SLL1969 PROTEIN"/>
    <property type="match status" value="1"/>
</dbReference>
<comment type="caution">
    <text evidence="3">The sequence shown here is derived from an EMBL/GenBank/DDBJ whole genome shotgun (WGS) entry which is preliminary data.</text>
</comment>
<protein>
    <submittedName>
        <fullName evidence="3">Alpha/beta fold hydrolase</fullName>
    </submittedName>
</protein>
<evidence type="ECO:0000313" key="3">
    <source>
        <dbReference type="EMBL" id="NWF43860.1"/>
    </source>
</evidence>
<organism evidence="3 4">
    <name type="scientific">Hydrogenophaga aromaticivorans</name>
    <dbReference type="NCBI Taxonomy" id="2610898"/>
    <lineage>
        <taxon>Bacteria</taxon>
        <taxon>Pseudomonadati</taxon>
        <taxon>Pseudomonadota</taxon>
        <taxon>Betaproteobacteria</taxon>
        <taxon>Burkholderiales</taxon>
        <taxon>Comamonadaceae</taxon>
        <taxon>Hydrogenophaga</taxon>
    </lineage>
</organism>
<dbReference type="EMBL" id="VYGV01000001">
    <property type="protein sequence ID" value="NWF43860.1"/>
    <property type="molecule type" value="Genomic_DNA"/>
</dbReference>
<gene>
    <name evidence="3" type="ORF">F3K02_01080</name>
</gene>
<accession>A0A7Y8KV12</accession>
<feature type="transmembrane region" description="Helical" evidence="1">
    <location>
        <begin position="27"/>
        <end position="44"/>
    </location>
</feature>
<dbReference type="InterPro" id="IPR029058">
    <property type="entry name" value="AB_hydrolase_fold"/>
</dbReference>
<dbReference type="SUPFAM" id="SSF53474">
    <property type="entry name" value="alpha/beta-Hydrolases"/>
    <property type="match status" value="1"/>
</dbReference>
<reference evidence="3 4" key="1">
    <citation type="submission" date="2019-09" db="EMBL/GenBank/DDBJ databases">
        <title>Hydrogenophaga aromatica sp. nov., isolated from a para-xylene-degrading enrichment culture.</title>
        <authorList>
            <person name="Tancsics A."/>
            <person name="Banerjee S."/>
        </authorList>
    </citation>
    <scope>NUCLEOTIDE SEQUENCE [LARGE SCALE GENOMIC DNA]</scope>
    <source>
        <strain evidence="3 4">D2P1</strain>
    </source>
</reference>
<dbReference type="PANTHER" id="PTHR37946:SF1">
    <property type="entry name" value="SLL1969 PROTEIN"/>
    <property type="match status" value="1"/>
</dbReference>
<sequence length="322" mass="35389">MFDRQVADSNGRVAVHHASGLARLQQGLMLGSLALAAGWSLWAWSWSGPAALLGVLVLLGGYAVVLALEFVVVGVVNRSDPTPRAHAGTLLCAWWQEVRVAPRVFSWRQPFRWRCLPDEDVPPAPGRTAVVFVHGFVCNRGFWLPWMHELRQRGVPYTSVNLEPVFGSIDTYGPLIDDAVRRAHALTGQPPMLVCHSMGGLAARAWLDAVPGADQRVSRIVTIGSPHHGTWLAQFSRVDNGRQMRIGGDWLRSLQAREAGTAPNHRYDRFVCWYSNADNIVFPAATATLPGADNRHVPGVSHVAMAFHPQVMRDTLALLPRA</sequence>
<feature type="transmembrane region" description="Helical" evidence="1">
    <location>
        <begin position="50"/>
        <end position="76"/>
    </location>
</feature>
<dbReference type="InterPro" id="IPR012908">
    <property type="entry name" value="PGAP1-ab_dom-like"/>
</dbReference>
<dbReference type="AlphaFoldDB" id="A0A7Y8KV12"/>
<dbReference type="Proteomes" id="UP000545507">
    <property type="component" value="Unassembled WGS sequence"/>
</dbReference>
<evidence type="ECO:0000259" key="2">
    <source>
        <dbReference type="Pfam" id="PF07819"/>
    </source>
</evidence>
<keyword evidence="4" id="KW-1185">Reference proteome</keyword>
<keyword evidence="3" id="KW-0378">Hydrolase</keyword>
<evidence type="ECO:0000313" key="4">
    <source>
        <dbReference type="Proteomes" id="UP000545507"/>
    </source>
</evidence>
<keyword evidence="1" id="KW-0812">Transmembrane</keyword>
<proteinExistence type="predicted"/>
<dbReference type="Pfam" id="PF07819">
    <property type="entry name" value="PGAP1"/>
    <property type="match status" value="1"/>
</dbReference>
<keyword evidence="1" id="KW-0472">Membrane</keyword>
<dbReference type="GO" id="GO:0016788">
    <property type="term" value="F:hydrolase activity, acting on ester bonds"/>
    <property type="evidence" value="ECO:0007669"/>
    <property type="project" value="InterPro"/>
</dbReference>
<evidence type="ECO:0000256" key="1">
    <source>
        <dbReference type="SAM" id="Phobius"/>
    </source>
</evidence>
<dbReference type="Gene3D" id="3.40.50.1820">
    <property type="entry name" value="alpha/beta hydrolase"/>
    <property type="match status" value="1"/>
</dbReference>
<name>A0A7Y8KV12_9BURK</name>
<feature type="domain" description="GPI inositol-deacylase PGAP1-like alpha/beta" evidence="2">
    <location>
        <begin position="192"/>
        <end position="232"/>
    </location>
</feature>
<keyword evidence="1" id="KW-1133">Transmembrane helix</keyword>